<evidence type="ECO:0000313" key="1">
    <source>
        <dbReference type="EMBL" id="KAI4339920.1"/>
    </source>
</evidence>
<organism evidence="1 2">
    <name type="scientific">Melastoma candidum</name>
    <dbReference type="NCBI Taxonomy" id="119954"/>
    <lineage>
        <taxon>Eukaryota</taxon>
        <taxon>Viridiplantae</taxon>
        <taxon>Streptophyta</taxon>
        <taxon>Embryophyta</taxon>
        <taxon>Tracheophyta</taxon>
        <taxon>Spermatophyta</taxon>
        <taxon>Magnoliopsida</taxon>
        <taxon>eudicotyledons</taxon>
        <taxon>Gunneridae</taxon>
        <taxon>Pentapetalae</taxon>
        <taxon>rosids</taxon>
        <taxon>malvids</taxon>
        <taxon>Myrtales</taxon>
        <taxon>Melastomataceae</taxon>
        <taxon>Melastomatoideae</taxon>
        <taxon>Melastomateae</taxon>
        <taxon>Melastoma</taxon>
    </lineage>
</organism>
<name>A0ACB9P089_9MYRT</name>
<sequence length="92" mass="10014">MVGKFGSSQDLQSHITVVGCTDQPDSSGTCSSIVDFDGKQRAEEQHFLAAASGSTNEDLHKRLLSDPRGSGWILVYVDFENDVLLVGDDPWE</sequence>
<protein>
    <submittedName>
        <fullName evidence="1">Uncharacterized protein</fullName>
    </submittedName>
</protein>
<comment type="caution">
    <text evidence="1">The sequence shown here is derived from an EMBL/GenBank/DDBJ whole genome shotgun (WGS) entry which is preliminary data.</text>
</comment>
<dbReference type="Proteomes" id="UP001057402">
    <property type="component" value="Chromosome 7"/>
</dbReference>
<dbReference type="EMBL" id="CM042886">
    <property type="protein sequence ID" value="KAI4339920.1"/>
    <property type="molecule type" value="Genomic_DNA"/>
</dbReference>
<gene>
    <name evidence="1" type="ORF">MLD38_024805</name>
</gene>
<reference evidence="2" key="1">
    <citation type="journal article" date="2023" name="Front. Plant Sci.">
        <title>Chromosomal-level genome assembly of Melastoma candidum provides insights into trichome evolution.</title>
        <authorList>
            <person name="Zhong Y."/>
            <person name="Wu W."/>
            <person name="Sun C."/>
            <person name="Zou P."/>
            <person name="Liu Y."/>
            <person name="Dai S."/>
            <person name="Zhou R."/>
        </authorList>
    </citation>
    <scope>NUCLEOTIDE SEQUENCE [LARGE SCALE GENOMIC DNA]</scope>
</reference>
<proteinExistence type="predicted"/>
<evidence type="ECO:0000313" key="2">
    <source>
        <dbReference type="Proteomes" id="UP001057402"/>
    </source>
</evidence>
<keyword evidence="2" id="KW-1185">Reference proteome</keyword>
<accession>A0ACB9P089</accession>